<feature type="compositionally biased region" description="Basic and acidic residues" evidence="1">
    <location>
        <begin position="174"/>
        <end position="189"/>
    </location>
</feature>
<keyword evidence="4" id="KW-1185">Reference proteome</keyword>
<proteinExistence type="predicted"/>
<dbReference type="EMBL" id="JAILXK010000001">
    <property type="protein sequence ID" value="MBY4636993.1"/>
    <property type="molecule type" value="Genomic_DNA"/>
</dbReference>
<keyword evidence="2" id="KW-0472">Membrane</keyword>
<sequence>MAKRSDSAASRNSGLTKAVRWMLLASVGMIGGLVLGDFSVGGRLVPDTVVSGSFAELSANPDALTPDSLSAPPCIDCANSYAAAARLRARRAERMSHAFRDLGSVEIDQPVPEPDDDYRYGGRFPDPSRAVEDRVLPAVRPRPVNVAAHPAPMDQPGAEHPTRPATSKGNLPEPRADRRTTLPERLPVD</sequence>
<dbReference type="RefSeq" id="WP_222136252.1">
    <property type="nucleotide sequence ID" value="NZ_JAILXK010000001.1"/>
</dbReference>
<evidence type="ECO:0000256" key="2">
    <source>
        <dbReference type="SAM" id="Phobius"/>
    </source>
</evidence>
<feature type="transmembrane region" description="Helical" evidence="2">
    <location>
        <begin position="21"/>
        <end position="41"/>
    </location>
</feature>
<keyword evidence="2" id="KW-1133">Transmembrane helix</keyword>
<feature type="region of interest" description="Disordered" evidence="1">
    <location>
        <begin position="107"/>
        <end position="189"/>
    </location>
</feature>
<evidence type="ECO:0000256" key="1">
    <source>
        <dbReference type="SAM" id="MobiDB-lite"/>
    </source>
</evidence>
<evidence type="ECO:0000313" key="3">
    <source>
        <dbReference type="EMBL" id="MBY4636993.1"/>
    </source>
</evidence>
<comment type="caution">
    <text evidence="3">The sequence shown here is derived from an EMBL/GenBank/DDBJ whole genome shotgun (WGS) entry which is preliminary data.</text>
</comment>
<protein>
    <submittedName>
        <fullName evidence="3">Uncharacterized protein</fullName>
    </submittedName>
</protein>
<evidence type="ECO:0000313" key="4">
    <source>
        <dbReference type="Proteomes" id="UP001166571"/>
    </source>
</evidence>
<accession>A0ABS7MDS4</accession>
<gene>
    <name evidence="3" type="ORF">K5P26_07565</name>
</gene>
<dbReference type="Proteomes" id="UP001166571">
    <property type="component" value="Unassembled WGS sequence"/>
</dbReference>
<organism evidence="3 4">
    <name type="scientific">Sphingopyxis jiangsuensis</name>
    <dbReference type="NCBI Taxonomy" id="2871171"/>
    <lineage>
        <taxon>Bacteria</taxon>
        <taxon>Pseudomonadati</taxon>
        <taxon>Pseudomonadota</taxon>
        <taxon>Alphaproteobacteria</taxon>
        <taxon>Sphingomonadales</taxon>
        <taxon>Sphingomonadaceae</taxon>
        <taxon>Sphingopyxis</taxon>
    </lineage>
</organism>
<reference evidence="3" key="1">
    <citation type="submission" date="2021-08" db="EMBL/GenBank/DDBJ databases">
        <title>Sphingopyxis panaciterrulae sp. nov., isolated from the surface water of the Yellow Sea.</title>
        <authorList>
            <person name="Gao Z."/>
            <person name="Zhang D."/>
            <person name="Zhang A."/>
        </authorList>
    </citation>
    <scope>NUCLEOTIDE SEQUENCE</scope>
    <source>
        <strain evidence="3">XHP0097</strain>
    </source>
</reference>
<keyword evidence="2" id="KW-0812">Transmembrane</keyword>
<name>A0ABS7MDS4_9SPHN</name>